<dbReference type="PROSITE" id="PS00775">
    <property type="entry name" value="GLYCOSYL_HYDROL_F3"/>
    <property type="match status" value="1"/>
</dbReference>
<feature type="non-terminal residue" evidence="8">
    <location>
        <position position="404"/>
    </location>
</feature>
<dbReference type="Proteomes" id="UP000567293">
    <property type="component" value="Unassembled WGS sequence"/>
</dbReference>
<keyword evidence="4" id="KW-0378">Hydrolase</keyword>
<dbReference type="InterPro" id="IPR019800">
    <property type="entry name" value="Glyco_hydro_3_AS"/>
</dbReference>
<evidence type="ECO:0000256" key="3">
    <source>
        <dbReference type="ARBA" id="ARBA00012663"/>
    </source>
</evidence>
<evidence type="ECO:0000256" key="4">
    <source>
        <dbReference type="ARBA" id="ARBA00022801"/>
    </source>
</evidence>
<dbReference type="InterPro" id="IPR001764">
    <property type="entry name" value="Glyco_hydro_3_N"/>
</dbReference>
<evidence type="ECO:0000256" key="5">
    <source>
        <dbReference type="ARBA" id="ARBA00023295"/>
    </source>
</evidence>
<evidence type="ECO:0000313" key="9">
    <source>
        <dbReference type="Proteomes" id="UP000567293"/>
    </source>
</evidence>
<evidence type="ECO:0000256" key="1">
    <source>
        <dbReference type="ARBA" id="ARBA00001231"/>
    </source>
</evidence>
<dbReference type="PANTHER" id="PTHR30480">
    <property type="entry name" value="BETA-HEXOSAMINIDASE-RELATED"/>
    <property type="match status" value="1"/>
</dbReference>
<dbReference type="GO" id="GO:0004563">
    <property type="term" value="F:beta-N-acetylhexosaminidase activity"/>
    <property type="evidence" value="ECO:0007669"/>
    <property type="project" value="UniProtKB-EC"/>
</dbReference>
<keyword evidence="5" id="KW-0326">Glycosidase</keyword>
<dbReference type="PANTHER" id="PTHR30480:SF13">
    <property type="entry name" value="BETA-HEXOSAMINIDASE"/>
    <property type="match status" value="1"/>
</dbReference>
<dbReference type="EMBL" id="JACDQQ010001443">
    <property type="protein sequence ID" value="MBA0086295.1"/>
    <property type="molecule type" value="Genomic_DNA"/>
</dbReference>
<feature type="compositionally biased region" description="Polar residues" evidence="6">
    <location>
        <begin position="1"/>
        <end position="13"/>
    </location>
</feature>
<dbReference type="Gene3D" id="3.20.20.300">
    <property type="entry name" value="Glycoside hydrolase, family 3, N-terminal domain"/>
    <property type="match status" value="1"/>
</dbReference>
<organism evidence="8 9">
    <name type="scientific">Candidatus Acidiferrum panamense</name>
    <dbReference type="NCBI Taxonomy" id="2741543"/>
    <lineage>
        <taxon>Bacteria</taxon>
        <taxon>Pseudomonadati</taxon>
        <taxon>Acidobacteriota</taxon>
        <taxon>Terriglobia</taxon>
        <taxon>Candidatus Acidiferrales</taxon>
        <taxon>Candidatus Acidiferrum</taxon>
    </lineage>
</organism>
<accession>A0A7V8SXG2</accession>
<dbReference type="Pfam" id="PF00933">
    <property type="entry name" value="Glyco_hydro_3"/>
    <property type="match status" value="1"/>
</dbReference>
<dbReference type="GO" id="GO:0005975">
    <property type="term" value="P:carbohydrate metabolic process"/>
    <property type="evidence" value="ECO:0007669"/>
    <property type="project" value="InterPro"/>
</dbReference>
<protein>
    <recommendedName>
        <fullName evidence="3">beta-N-acetylhexosaminidase</fullName>
        <ecNumber evidence="3">3.2.1.52</ecNumber>
    </recommendedName>
</protein>
<dbReference type="InterPro" id="IPR050226">
    <property type="entry name" value="NagZ_Beta-hexosaminidase"/>
</dbReference>
<keyword evidence="9" id="KW-1185">Reference proteome</keyword>
<reference evidence="8" key="1">
    <citation type="submission" date="2020-06" db="EMBL/GenBank/DDBJ databases">
        <title>Legume-microbial interactions unlock mineral nutrients during tropical forest succession.</title>
        <authorList>
            <person name="Epihov D.Z."/>
        </authorList>
    </citation>
    <scope>NUCLEOTIDE SEQUENCE [LARGE SCALE GENOMIC DNA]</scope>
    <source>
        <strain evidence="8">Pan2503</strain>
    </source>
</reference>
<feature type="region of interest" description="Disordered" evidence="6">
    <location>
        <begin position="1"/>
        <end position="34"/>
    </location>
</feature>
<dbReference type="InterPro" id="IPR036962">
    <property type="entry name" value="Glyco_hydro_3_N_sf"/>
</dbReference>
<sequence length="404" mass="42914">MAQKARSQNTNPSAEKVAAAKSRDTRSSRQRLSPAASAWVESTLGKMTVDEKIGQLLFTTYYGGFTATDSPAYQQLLHNVQDLHVGGFIVITHGSPLGILKSQAYPTAVLANQLQTKSKLPLLIGADFERGTAMRYDEGTSFPTAMAVAAGGNPKDAYTMGKITASEARATGVNWVYAPDSDVNNNPANPIINTRSFGENPQRVGEFASAFIKGVEDGGALATAKHFPGHGDTAADSHIDLPVIPASRERLEHLELVPFRAAIAAGADTIMTGHLSVPALEPDPNTPATLSQKILEGLLRNELGFHGLIVTDAMDMGGITVRYAPGEAAVRAVVAGADCLLMPPVPDAAFEALEGAVRSGRISKQRLDESVRRILQAKARLGLNKSRLVDVNALNHKFGSAAWQ</sequence>
<gene>
    <name evidence="8" type="ORF">HRJ53_15035</name>
</gene>
<evidence type="ECO:0000256" key="6">
    <source>
        <dbReference type="SAM" id="MobiDB-lite"/>
    </source>
</evidence>
<name>A0A7V8SXG2_9BACT</name>
<dbReference type="AlphaFoldDB" id="A0A7V8SXG2"/>
<comment type="catalytic activity">
    <reaction evidence="1">
        <text>Hydrolysis of terminal non-reducing N-acetyl-D-hexosamine residues in N-acetyl-beta-D-hexosaminides.</text>
        <dbReference type="EC" id="3.2.1.52"/>
    </reaction>
</comment>
<feature type="domain" description="Glycoside hydrolase family 3 N-terminal" evidence="7">
    <location>
        <begin position="48"/>
        <end position="376"/>
    </location>
</feature>
<dbReference type="PRINTS" id="PR00133">
    <property type="entry name" value="GLHYDRLASE3"/>
</dbReference>
<proteinExistence type="inferred from homology"/>
<evidence type="ECO:0000256" key="2">
    <source>
        <dbReference type="ARBA" id="ARBA00005336"/>
    </source>
</evidence>
<evidence type="ECO:0000259" key="7">
    <source>
        <dbReference type="Pfam" id="PF00933"/>
    </source>
</evidence>
<dbReference type="GO" id="GO:0009254">
    <property type="term" value="P:peptidoglycan turnover"/>
    <property type="evidence" value="ECO:0007669"/>
    <property type="project" value="TreeGrafter"/>
</dbReference>
<comment type="caution">
    <text evidence="8">The sequence shown here is derived from an EMBL/GenBank/DDBJ whole genome shotgun (WGS) entry which is preliminary data.</text>
</comment>
<dbReference type="EC" id="3.2.1.52" evidence="3"/>
<dbReference type="SUPFAM" id="SSF51445">
    <property type="entry name" value="(Trans)glycosidases"/>
    <property type="match status" value="1"/>
</dbReference>
<evidence type="ECO:0000313" key="8">
    <source>
        <dbReference type="EMBL" id="MBA0086295.1"/>
    </source>
</evidence>
<dbReference type="InterPro" id="IPR017853">
    <property type="entry name" value="GH"/>
</dbReference>
<comment type="similarity">
    <text evidence="2">Belongs to the glycosyl hydrolase 3 family.</text>
</comment>